<feature type="compositionally biased region" description="Pro residues" evidence="1">
    <location>
        <begin position="858"/>
        <end position="870"/>
    </location>
</feature>
<dbReference type="GO" id="GO:0030466">
    <property type="term" value="P:silent mating-type cassette heterochromatin formation"/>
    <property type="evidence" value="ECO:0007669"/>
    <property type="project" value="TreeGrafter"/>
</dbReference>
<dbReference type="STRING" id="578458.D8Q9M9"/>
<feature type="compositionally biased region" description="Low complexity" evidence="1">
    <location>
        <begin position="280"/>
        <end position="301"/>
    </location>
</feature>
<dbReference type="Proteomes" id="UP000007431">
    <property type="component" value="Unassembled WGS sequence"/>
</dbReference>
<feature type="compositionally biased region" description="Polar residues" evidence="1">
    <location>
        <begin position="583"/>
        <end position="605"/>
    </location>
</feature>
<dbReference type="GeneID" id="9591577"/>
<feature type="compositionally biased region" description="Gly residues" evidence="1">
    <location>
        <begin position="983"/>
        <end position="995"/>
    </location>
</feature>
<dbReference type="KEGG" id="scm:SCHCO_02690320"/>
<accession>D8Q9M9</accession>
<feature type="compositionally biased region" description="Pro residues" evidence="1">
    <location>
        <begin position="302"/>
        <end position="328"/>
    </location>
</feature>
<dbReference type="EMBL" id="GL377308">
    <property type="protein sequence ID" value="EFI95254.1"/>
    <property type="molecule type" value="Genomic_DNA"/>
</dbReference>
<feature type="region of interest" description="Disordered" evidence="1">
    <location>
        <begin position="256"/>
        <end position="345"/>
    </location>
</feature>
<feature type="compositionally biased region" description="Low complexity" evidence="1">
    <location>
        <begin position="189"/>
        <end position="208"/>
    </location>
</feature>
<feature type="compositionally biased region" description="Low complexity" evidence="1">
    <location>
        <begin position="498"/>
        <end position="511"/>
    </location>
</feature>
<dbReference type="OrthoDB" id="3199820at2759"/>
<dbReference type="PANTHER" id="PTHR39147">
    <property type="entry name" value="PROTEIN SPT21"/>
    <property type="match status" value="1"/>
</dbReference>
<feature type="region of interest" description="Disordered" evidence="1">
    <location>
        <begin position="409"/>
        <end position="919"/>
    </location>
</feature>
<dbReference type="HOGENOM" id="CLU_285852_0_0_1"/>
<feature type="compositionally biased region" description="Basic and acidic residues" evidence="1">
    <location>
        <begin position="530"/>
        <end position="545"/>
    </location>
</feature>
<sequence>MTDTRNLRILYTINANPQYILARTLRPVEVSILPDAPDGPSSPQARYATAQLKPCLDAVCRSSPELLQDKSRDFSVYLLDPLESSFVATKQGLGFDRGVAVGLGLLSTANEIADTPVTGTVVRLPTNQEAVEIILSFTETRASRRNPSPLPPPAPVSQAPTPTEPAPPPAPAKTHATRNSLTLTRAVSLPASSSSAASSSAQPSKAPPNWSLVNPSKAKKKPPQKLKEPQTVSYTNEPYAHAPRADYIFANTQTYIGPKTKKGRPTQPPSNGSQMWVVGPSASTPSTTTSTTTSAASTPASAPGPSPAHAPSPLPAPSPIPAPSPSPAAAPIAAMSPPTIPTGENLSQEAKHNLLDVLALIMACSGDATQQAALLASLSTIDSSSPEQTAVVLEQIKAVLLRGRSAGPQALGQAGQAGASLMSQPPPAQTSQSGTVVLDKENCNPSPSRRTGKEVAASTSSTPAGVQNSAPAQSRSGLQNSTSKSNAAPVVVPPAAPAPNEAAASSHAASSSRKRTFDQFAAGMSARVGRSKEQRRQSGSRDQRRQSGSGENRLQSGSGENRVPATSPVRGPARQSVPFGRAHSSNDASSQRTASTSHRSPSASHRQAGASHRVVSASSPVRPPNRRPYTVPSWARTDTATQPRLSEEALRAQREADAKRREVRLARKRERRVARQGADGDDDSYSESGGDFSSNAGKGSMVGRSAKASASTINNANAKSKPVRPIAALPLFPSSSSFPISSSADLPPPSTPPRRRAGSLPATPDELGGSLFTPSTPRGLRAPTTPVTPRRHRPSPIKTPRSKSVGADGADEGGGEWDDDDDFLSKELSESPSAGRSSDMRRFDSSDARRFNSGYVPPSSPLPPSSPPRSSPLDHPMELEMEDGDETILSPEPLVGTPDTADGLGGRNGADGHPDGLELSSDEAFDMLQLFSDSDGMLGSEGLNDAPGIDMSMFENGLADMDFTEFWQSMGPLLNNSGSLGEGGDGMQGGGGLQEGAGLQQQDMQHGTWDGTTFGTGQQAESVQDVHSLFSGCLL</sequence>
<feature type="compositionally biased region" description="Basic and acidic residues" evidence="1">
    <location>
        <begin position="838"/>
        <end position="850"/>
    </location>
</feature>
<feature type="region of interest" description="Disordered" evidence="1">
    <location>
        <begin position="983"/>
        <end position="1012"/>
    </location>
</feature>
<dbReference type="RefSeq" id="XP_003030157.1">
    <property type="nucleotide sequence ID" value="XM_003030111.1"/>
</dbReference>
<feature type="region of interest" description="Disordered" evidence="1">
    <location>
        <begin position="141"/>
        <end position="177"/>
    </location>
</feature>
<dbReference type="Pfam" id="PF25823">
    <property type="entry name" value="Ams2-SPT21_N"/>
    <property type="match status" value="1"/>
</dbReference>
<feature type="compositionally biased region" description="Basic and acidic residues" evidence="1">
    <location>
        <begin position="645"/>
        <end position="665"/>
    </location>
</feature>
<feature type="compositionally biased region" description="Acidic residues" evidence="1">
    <location>
        <begin position="809"/>
        <end position="822"/>
    </location>
</feature>
<protein>
    <recommendedName>
        <fullName evidence="2">Ams2/SPT21 N-terminal domain-containing protein</fullName>
    </recommendedName>
</protein>
<dbReference type="OMA" id="VNHSPQY"/>
<feature type="compositionally biased region" description="Pro residues" evidence="1">
    <location>
        <begin position="162"/>
        <end position="171"/>
    </location>
</feature>
<dbReference type="PANTHER" id="PTHR39147:SF1">
    <property type="entry name" value="PROTEIN SPT21"/>
    <property type="match status" value="1"/>
</dbReference>
<dbReference type="VEuPathDB" id="FungiDB:SCHCODRAFT_02690320"/>
<feature type="domain" description="Ams2/SPT21 N-terminal" evidence="2">
    <location>
        <begin position="4"/>
        <end position="93"/>
    </location>
</feature>
<dbReference type="GO" id="GO:0006357">
    <property type="term" value="P:regulation of transcription by RNA polymerase II"/>
    <property type="evidence" value="ECO:0007669"/>
    <property type="project" value="TreeGrafter"/>
</dbReference>
<name>D8Q9M9_SCHCM</name>
<feature type="compositionally biased region" description="Polar residues" evidence="1">
    <location>
        <begin position="708"/>
        <end position="718"/>
    </location>
</feature>
<feature type="compositionally biased region" description="Polar residues" evidence="1">
    <location>
        <begin position="457"/>
        <end position="484"/>
    </location>
</feature>
<proteinExistence type="predicted"/>
<dbReference type="InterPro" id="IPR057725">
    <property type="entry name" value="Ams2-SPT21_N"/>
</dbReference>
<dbReference type="GO" id="GO:0000183">
    <property type="term" value="P:rDNA heterochromatin formation"/>
    <property type="evidence" value="ECO:0007669"/>
    <property type="project" value="TreeGrafter"/>
</dbReference>
<dbReference type="InParanoid" id="D8Q9M9"/>
<evidence type="ECO:0000256" key="1">
    <source>
        <dbReference type="SAM" id="MobiDB-lite"/>
    </source>
</evidence>
<organism evidence="4">
    <name type="scientific">Schizophyllum commune (strain H4-8 / FGSC 9210)</name>
    <name type="common">Split gill fungus</name>
    <dbReference type="NCBI Taxonomy" id="578458"/>
    <lineage>
        <taxon>Eukaryota</taxon>
        <taxon>Fungi</taxon>
        <taxon>Dikarya</taxon>
        <taxon>Basidiomycota</taxon>
        <taxon>Agaricomycotina</taxon>
        <taxon>Agaricomycetes</taxon>
        <taxon>Agaricomycetidae</taxon>
        <taxon>Agaricales</taxon>
        <taxon>Schizophyllaceae</taxon>
        <taxon>Schizophyllum</taxon>
    </lineage>
</organism>
<dbReference type="InterPro" id="IPR042403">
    <property type="entry name" value="Spt21/Ams2"/>
</dbReference>
<keyword evidence="4" id="KW-1185">Reference proteome</keyword>
<evidence type="ECO:0000313" key="4">
    <source>
        <dbReference type="Proteomes" id="UP000007431"/>
    </source>
</evidence>
<gene>
    <name evidence="3" type="ORF">SCHCODRAFT_110639</name>
</gene>
<dbReference type="AlphaFoldDB" id="D8Q9M9"/>
<reference evidence="3 4" key="1">
    <citation type="journal article" date="2010" name="Nat. Biotechnol.">
        <title>Genome sequence of the model mushroom Schizophyllum commune.</title>
        <authorList>
            <person name="Ohm R.A."/>
            <person name="de Jong J.F."/>
            <person name="Lugones L.G."/>
            <person name="Aerts A."/>
            <person name="Kothe E."/>
            <person name="Stajich J.E."/>
            <person name="de Vries R.P."/>
            <person name="Record E."/>
            <person name="Levasseur A."/>
            <person name="Baker S.E."/>
            <person name="Bartholomew K.A."/>
            <person name="Coutinho P.M."/>
            <person name="Erdmann S."/>
            <person name="Fowler T.J."/>
            <person name="Gathman A.C."/>
            <person name="Lombard V."/>
            <person name="Henrissat B."/>
            <person name="Knabe N."/>
            <person name="Kuees U."/>
            <person name="Lilly W.W."/>
            <person name="Lindquist E."/>
            <person name="Lucas S."/>
            <person name="Magnuson J.K."/>
            <person name="Piumi F."/>
            <person name="Raudaskoski M."/>
            <person name="Salamov A."/>
            <person name="Schmutz J."/>
            <person name="Schwarze F.W.M.R."/>
            <person name="vanKuyk P.A."/>
            <person name="Horton J.S."/>
            <person name="Grigoriev I.V."/>
            <person name="Woesten H.A.B."/>
        </authorList>
    </citation>
    <scope>NUCLEOTIDE SEQUENCE [LARGE SCALE GENOMIC DNA]</scope>
    <source>
        <strain evidence="4">H4-8 / FGSC 9210</strain>
    </source>
</reference>
<evidence type="ECO:0000259" key="2">
    <source>
        <dbReference type="Pfam" id="PF25823"/>
    </source>
</evidence>
<feature type="non-terminal residue" evidence="3">
    <location>
        <position position="1035"/>
    </location>
</feature>
<dbReference type="eggNOG" id="ENOG502SBYS">
    <property type="taxonomic scope" value="Eukaryota"/>
</dbReference>
<feature type="region of interest" description="Disordered" evidence="1">
    <location>
        <begin position="189"/>
        <end position="239"/>
    </location>
</feature>
<feature type="compositionally biased region" description="Low complexity" evidence="1">
    <location>
        <begin position="409"/>
        <end position="423"/>
    </location>
</feature>
<feature type="compositionally biased region" description="Low complexity" evidence="1">
    <location>
        <begin position="725"/>
        <end position="743"/>
    </location>
</feature>
<evidence type="ECO:0000313" key="3">
    <source>
        <dbReference type="EMBL" id="EFI95254.1"/>
    </source>
</evidence>